<dbReference type="EMBL" id="VDCV01000019">
    <property type="protein sequence ID" value="KAB5512800.1"/>
    <property type="molecule type" value="Genomic_DNA"/>
</dbReference>
<name>A0A5N5J3N7_9ROSI</name>
<keyword evidence="2" id="KW-1185">Reference proteome</keyword>
<gene>
    <name evidence="1" type="ORF">DKX38_029828</name>
</gene>
<comment type="caution">
    <text evidence="1">The sequence shown here is derived from an EMBL/GenBank/DDBJ whole genome shotgun (WGS) entry which is preliminary data.</text>
</comment>
<dbReference type="AlphaFoldDB" id="A0A5N5J3N7"/>
<sequence>MMMKNEQAGGYTEAAPVRRHARAALPVCALGVRSVVSQIAAAKPALTSPGMQKFEFNALAVLISPFYLVPFHGIVASFCPHSDLSAIRVAGIQEEGVGAEWLASQTDRKSRSNKWGMAFGFTCTGDFEGWFPSMAGRGSCVELLRSLSVARSCFVLQLQAMVEDMQVQQRNLVVRLVRKHQELVPDKYLTVAELAYQLP</sequence>
<proteinExistence type="predicted"/>
<dbReference type="Proteomes" id="UP000326939">
    <property type="component" value="Chromosome 19"/>
</dbReference>
<reference evidence="2" key="1">
    <citation type="journal article" date="2019" name="Gigascience">
        <title>De novo genome assembly of the endangered Acer yangbiense, a plant species with extremely small populations endemic to Yunnan Province, China.</title>
        <authorList>
            <person name="Yang J."/>
            <person name="Wariss H.M."/>
            <person name="Tao L."/>
            <person name="Zhang R."/>
            <person name="Yun Q."/>
            <person name="Hollingsworth P."/>
            <person name="Dao Z."/>
            <person name="Luo G."/>
            <person name="Guo H."/>
            <person name="Ma Y."/>
            <person name="Sun W."/>
        </authorList>
    </citation>
    <scope>NUCLEOTIDE SEQUENCE [LARGE SCALE GENOMIC DNA]</scope>
    <source>
        <strain evidence="2">cv. br00</strain>
    </source>
</reference>
<organism evidence="1 2">
    <name type="scientific">Salix brachista</name>
    <dbReference type="NCBI Taxonomy" id="2182728"/>
    <lineage>
        <taxon>Eukaryota</taxon>
        <taxon>Viridiplantae</taxon>
        <taxon>Streptophyta</taxon>
        <taxon>Embryophyta</taxon>
        <taxon>Tracheophyta</taxon>
        <taxon>Spermatophyta</taxon>
        <taxon>Magnoliopsida</taxon>
        <taxon>eudicotyledons</taxon>
        <taxon>Gunneridae</taxon>
        <taxon>Pentapetalae</taxon>
        <taxon>rosids</taxon>
        <taxon>fabids</taxon>
        <taxon>Malpighiales</taxon>
        <taxon>Salicaceae</taxon>
        <taxon>Saliceae</taxon>
        <taxon>Salix</taxon>
    </lineage>
</organism>
<accession>A0A5N5J3N7</accession>
<protein>
    <submittedName>
        <fullName evidence="1">Uncharacterized protein</fullName>
    </submittedName>
</protein>
<evidence type="ECO:0000313" key="2">
    <source>
        <dbReference type="Proteomes" id="UP000326939"/>
    </source>
</evidence>
<evidence type="ECO:0000313" key="1">
    <source>
        <dbReference type="EMBL" id="KAB5512800.1"/>
    </source>
</evidence>